<organism evidence="12 13">
    <name type="scientific">Mycena alexandri</name>
    <dbReference type="NCBI Taxonomy" id="1745969"/>
    <lineage>
        <taxon>Eukaryota</taxon>
        <taxon>Fungi</taxon>
        <taxon>Dikarya</taxon>
        <taxon>Basidiomycota</taxon>
        <taxon>Agaricomycotina</taxon>
        <taxon>Agaricomycetes</taxon>
        <taxon>Agaricomycetidae</taxon>
        <taxon>Agaricales</taxon>
        <taxon>Marasmiineae</taxon>
        <taxon>Mycenaceae</taxon>
        <taxon>Mycena</taxon>
    </lineage>
</organism>
<accession>A0AAD6S5Z3</accession>
<sequence>MLVVLPVLSFICAGLLAVFLIILIRRPTVNTSNVSIVLWLLFGNAVHAPRIPIWCDIVTKLLLGVTIALPGVCLCSARYLELLSSDRKIYPNTYSKRFHTLLDVALCYVLPLLYMILHFAVQDHRFDLVENFGCSAAINRSTPAVLIMIIPPLILVAYPWFSAVLLTVWNYARLSSERFTSHLSARSNSVSVPLFTRRLVKSILLTASVLIVTLFPLLGPRHRSWAQFRPNYSAILLARLQTVWWSIPVVSMVYLVLTLVLGDETTDTFSWVQRRFPTVLSRGRPARPELSRLTFQHEMVSKYSSLVTPSLAAPQPVQLRSGWDDMLDVKVKGRRAFLNPNSSRKSVVSSATDSDDDSPSSSPTLKDDLEDAFTSSTLSYLASPVAQALGLPSPIASSTFASLVQSRSQGTSPTVASPMGSSAMPSPSPIAPSPAPVLRVLIPMTPVIPPAPSSAPPPQPQPRQPTLPLHLLVPPRQPIPEDTASTISSIWDAPWPLPPATPTPTLLSPARSPTRSPTVSRSPTRSPTLSSRTTTRTAASRAPSPHATLLPPKPPRRAQSVPRKPVVPVRSVRRKWSREALARGYAATDVIYMTRTGEATVILR</sequence>
<evidence type="ECO:0000256" key="10">
    <source>
        <dbReference type="SAM" id="MobiDB-lite"/>
    </source>
</evidence>
<comment type="subcellular location">
    <subcellularLocation>
        <location evidence="1">Membrane</location>
        <topology evidence="1">Multi-pass membrane protein</topology>
    </subcellularLocation>
</comment>
<evidence type="ECO:0000256" key="1">
    <source>
        <dbReference type="ARBA" id="ARBA00004141"/>
    </source>
</evidence>
<dbReference type="GO" id="GO:0000750">
    <property type="term" value="P:pheromone-dependent signal transduction involved in conjugation with cellular fusion"/>
    <property type="evidence" value="ECO:0007669"/>
    <property type="project" value="TreeGrafter"/>
</dbReference>
<keyword evidence="7 11" id="KW-0472">Membrane</keyword>
<keyword evidence="9" id="KW-0807">Transducer</keyword>
<evidence type="ECO:0000256" key="6">
    <source>
        <dbReference type="ARBA" id="ARBA00023040"/>
    </source>
</evidence>
<feature type="transmembrane region" description="Helical" evidence="11">
    <location>
        <begin position="145"/>
        <end position="169"/>
    </location>
</feature>
<feature type="region of interest" description="Disordered" evidence="10">
    <location>
        <begin position="342"/>
        <end position="368"/>
    </location>
</feature>
<evidence type="ECO:0000256" key="8">
    <source>
        <dbReference type="ARBA" id="ARBA00023170"/>
    </source>
</evidence>
<dbReference type="Pfam" id="PF02076">
    <property type="entry name" value="STE3"/>
    <property type="match status" value="1"/>
</dbReference>
<feature type="transmembrane region" description="Helical" evidence="11">
    <location>
        <begin position="203"/>
        <end position="222"/>
    </location>
</feature>
<dbReference type="GO" id="GO:0005886">
    <property type="term" value="C:plasma membrane"/>
    <property type="evidence" value="ECO:0007669"/>
    <property type="project" value="TreeGrafter"/>
</dbReference>
<evidence type="ECO:0000313" key="12">
    <source>
        <dbReference type="EMBL" id="KAJ7020816.1"/>
    </source>
</evidence>
<reference evidence="12" key="1">
    <citation type="submission" date="2023-03" db="EMBL/GenBank/DDBJ databases">
        <title>Massive genome expansion in bonnet fungi (Mycena s.s.) driven by repeated elements and novel gene families across ecological guilds.</title>
        <authorList>
            <consortium name="Lawrence Berkeley National Laboratory"/>
            <person name="Harder C.B."/>
            <person name="Miyauchi S."/>
            <person name="Viragh M."/>
            <person name="Kuo A."/>
            <person name="Thoen E."/>
            <person name="Andreopoulos B."/>
            <person name="Lu D."/>
            <person name="Skrede I."/>
            <person name="Drula E."/>
            <person name="Henrissat B."/>
            <person name="Morin E."/>
            <person name="Kohler A."/>
            <person name="Barry K."/>
            <person name="LaButti K."/>
            <person name="Morin E."/>
            <person name="Salamov A."/>
            <person name="Lipzen A."/>
            <person name="Mereny Z."/>
            <person name="Hegedus B."/>
            <person name="Baldrian P."/>
            <person name="Stursova M."/>
            <person name="Weitz H."/>
            <person name="Taylor A."/>
            <person name="Grigoriev I.V."/>
            <person name="Nagy L.G."/>
            <person name="Martin F."/>
            <person name="Kauserud H."/>
        </authorList>
    </citation>
    <scope>NUCLEOTIDE SEQUENCE</scope>
    <source>
        <strain evidence="12">CBHHK200</strain>
    </source>
</reference>
<comment type="caution">
    <text evidence="12">The sequence shown here is derived from an EMBL/GenBank/DDBJ whole genome shotgun (WGS) entry which is preliminary data.</text>
</comment>
<feature type="region of interest" description="Disordered" evidence="10">
    <location>
        <begin position="501"/>
        <end position="566"/>
    </location>
</feature>
<keyword evidence="3" id="KW-0589">Pheromone response</keyword>
<feature type="transmembrane region" description="Helical" evidence="11">
    <location>
        <begin position="61"/>
        <end position="80"/>
    </location>
</feature>
<evidence type="ECO:0000256" key="2">
    <source>
        <dbReference type="ARBA" id="ARBA00011085"/>
    </source>
</evidence>
<feature type="region of interest" description="Disordered" evidence="10">
    <location>
        <begin position="409"/>
        <end position="430"/>
    </location>
</feature>
<keyword evidence="6" id="KW-0297">G-protein coupled receptor</keyword>
<dbReference type="InterPro" id="IPR001499">
    <property type="entry name" value="GPCR_STE3"/>
</dbReference>
<evidence type="ECO:0000256" key="3">
    <source>
        <dbReference type="ARBA" id="ARBA00022507"/>
    </source>
</evidence>
<gene>
    <name evidence="12" type="ORF">C8F04DRAFT_1142817</name>
</gene>
<proteinExistence type="inferred from homology"/>
<dbReference type="GO" id="GO:0004932">
    <property type="term" value="F:mating-type factor pheromone receptor activity"/>
    <property type="evidence" value="ECO:0007669"/>
    <property type="project" value="InterPro"/>
</dbReference>
<evidence type="ECO:0000256" key="5">
    <source>
        <dbReference type="ARBA" id="ARBA00022989"/>
    </source>
</evidence>
<evidence type="ECO:0000256" key="11">
    <source>
        <dbReference type="SAM" id="Phobius"/>
    </source>
</evidence>
<comment type="similarity">
    <text evidence="2">Belongs to the G-protein coupled receptor 4 family.</text>
</comment>
<feature type="region of interest" description="Disordered" evidence="10">
    <location>
        <begin position="448"/>
        <end position="483"/>
    </location>
</feature>
<dbReference type="PANTHER" id="PTHR28097">
    <property type="entry name" value="PHEROMONE A FACTOR RECEPTOR"/>
    <property type="match status" value="1"/>
</dbReference>
<keyword evidence="5 11" id="KW-1133">Transmembrane helix</keyword>
<feature type="transmembrane region" description="Helical" evidence="11">
    <location>
        <begin position="6"/>
        <end position="24"/>
    </location>
</feature>
<dbReference type="Proteomes" id="UP001218188">
    <property type="component" value="Unassembled WGS sequence"/>
</dbReference>
<dbReference type="AlphaFoldDB" id="A0AAD6S5Z3"/>
<keyword evidence="4 11" id="KW-0812">Transmembrane</keyword>
<dbReference type="EMBL" id="JARJCM010000250">
    <property type="protein sequence ID" value="KAJ7020816.1"/>
    <property type="molecule type" value="Genomic_DNA"/>
</dbReference>
<feature type="transmembrane region" description="Helical" evidence="11">
    <location>
        <begin position="101"/>
        <end position="121"/>
    </location>
</feature>
<evidence type="ECO:0000256" key="7">
    <source>
        <dbReference type="ARBA" id="ARBA00023136"/>
    </source>
</evidence>
<feature type="transmembrane region" description="Helical" evidence="11">
    <location>
        <begin position="242"/>
        <end position="261"/>
    </location>
</feature>
<feature type="compositionally biased region" description="Low complexity" evidence="10">
    <location>
        <begin position="503"/>
        <end position="545"/>
    </location>
</feature>
<evidence type="ECO:0000256" key="9">
    <source>
        <dbReference type="ARBA" id="ARBA00023224"/>
    </source>
</evidence>
<feature type="transmembrane region" description="Helical" evidence="11">
    <location>
        <begin position="36"/>
        <end position="55"/>
    </location>
</feature>
<evidence type="ECO:0000313" key="13">
    <source>
        <dbReference type="Proteomes" id="UP001218188"/>
    </source>
</evidence>
<keyword evidence="13" id="KW-1185">Reference proteome</keyword>
<keyword evidence="8 12" id="KW-0675">Receptor</keyword>
<feature type="compositionally biased region" description="Low complexity" evidence="10">
    <location>
        <begin position="416"/>
        <end position="425"/>
    </location>
</feature>
<evidence type="ECO:0000256" key="4">
    <source>
        <dbReference type="ARBA" id="ARBA00022692"/>
    </source>
</evidence>
<name>A0AAD6S5Z3_9AGAR</name>
<dbReference type="PANTHER" id="PTHR28097:SF1">
    <property type="entry name" value="PHEROMONE A FACTOR RECEPTOR"/>
    <property type="match status" value="1"/>
</dbReference>
<protein>
    <submittedName>
        <fullName evidence="12">Pheromone A receptor-domain-containing protein</fullName>
    </submittedName>
</protein>
<feature type="compositionally biased region" description="Pro residues" evidence="10">
    <location>
        <begin position="448"/>
        <end position="465"/>
    </location>
</feature>